<dbReference type="Pfam" id="PF03235">
    <property type="entry name" value="GmrSD_N"/>
    <property type="match status" value="1"/>
</dbReference>
<dbReference type="PANTHER" id="PTHR35149">
    <property type="entry name" value="SLL5132 PROTEIN"/>
    <property type="match status" value="1"/>
</dbReference>
<evidence type="ECO:0000313" key="2">
    <source>
        <dbReference type="EMBL" id="EKV57373.1"/>
    </source>
</evidence>
<accession>A0A2U4FQB6</accession>
<name>A0A2U4FQB6_9SPIR</name>
<feature type="domain" description="GmrSD restriction endonucleases N-terminal" evidence="1">
    <location>
        <begin position="85"/>
        <end position="279"/>
    </location>
</feature>
<comment type="caution">
    <text evidence="2">The sequence shown here is derived from an EMBL/GenBank/DDBJ whole genome shotgun (WGS) entry which is preliminary data.</text>
</comment>
<dbReference type="InterPro" id="IPR036086">
    <property type="entry name" value="ParB/Sulfiredoxin_sf"/>
</dbReference>
<dbReference type="PANTHER" id="PTHR35149:SF1">
    <property type="entry name" value="DUF5655 DOMAIN-CONTAINING PROTEIN"/>
    <property type="match status" value="1"/>
</dbReference>
<evidence type="ECO:0000313" key="3">
    <source>
        <dbReference type="Proteomes" id="UP000011663"/>
    </source>
</evidence>
<proteinExistence type="predicted"/>
<evidence type="ECO:0000259" key="1">
    <source>
        <dbReference type="Pfam" id="PF03235"/>
    </source>
</evidence>
<dbReference type="SUPFAM" id="SSF110849">
    <property type="entry name" value="ParB/Sulfiredoxin"/>
    <property type="match status" value="1"/>
</dbReference>
<sequence>MESFFIPVITNLVYWYYNTKLYFCQYDNKIFFKFLFFDFFKTVFVIKICYTIQCIFIFKDYYMAESTKQNNKSVEMRSINELIVYNNIEYNFVIPSYQRGYRWRGENGEVQALLEDIKEFIENKKGDEKYCLNPIAVKYVKKDDNKEQYNLVDGQQRLTTIYLILKYLNNNENNKLFTLKYETKQNKEFLDDIDINTPENDYKQNIDYYYIFEAYKYIDIWFNKNENNQIEKEDFKEKLLNNVNIIWYNIGSDDENEVFQRLNAGKIPLTDSELIKAIFLHKSNFKDDNDSSKKVEELKQINIANQWENMEIELENDKFWYFISNNDNADIRMDFLFELIYGIEKENNNTVKTKYEIFEHFYKKFKDKKNLTENWKELSKYFYILKEWYEDDNLYNDIGYLIASRSKELKTILSYVVKDK</sequence>
<dbReference type="Proteomes" id="UP000011663">
    <property type="component" value="Unassembled WGS sequence"/>
</dbReference>
<gene>
    <name evidence="2" type="ORF">A966_05848</name>
</gene>
<organism evidence="2 3">
    <name type="scientific">Brachyspira hampsonii 30446</name>
    <dbReference type="NCBI Taxonomy" id="1289135"/>
    <lineage>
        <taxon>Bacteria</taxon>
        <taxon>Pseudomonadati</taxon>
        <taxon>Spirochaetota</taxon>
        <taxon>Spirochaetia</taxon>
        <taxon>Brachyspirales</taxon>
        <taxon>Brachyspiraceae</taxon>
        <taxon>Brachyspira</taxon>
    </lineage>
</organism>
<dbReference type="AlphaFoldDB" id="A0A2U4FQB6"/>
<protein>
    <recommendedName>
        <fullName evidence="1">GmrSD restriction endonucleases N-terminal domain-containing protein</fullName>
    </recommendedName>
</protein>
<dbReference type="EMBL" id="ALNZ01000022">
    <property type="protein sequence ID" value="EKV57373.1"/>
    <property type="molecule type" value="Genomic_DNA"/>
</dbReference>
<dbReference type="STRING" id="1289135.A966_05848"/>
<reference evidence="2 3" key="1">
    <citation type="submission" date="2012-07" db="EMBL/GenBank/DDBJ databases">
        <title>Genome sequence of Brachyspira sp. 30446, isolated from a pig with mucohaemorrhagic colitis.</title>
        <authorList>
            <person name="Rubin J.E."/>
            <person name="Fernando C."/>
            <person name="Harding J.C.S."/>
            <person name="Hill J.E."/>
        </authorList>
    </citation>
    <scope>NUCLEOTIDE SEQUENCE [LARGE SCALE GENOMIC DNA]</scope>
    <source>
        <strain evidence="2 3">30446</strain>
    </source>
</reference>
<dbReference type="InterPro" id="IPR004919">
    <property type="entry name" value="GmrSD_N"/>
</dbReference>